<evidence type="ECO:0000256" key="1">
    <source>
        <dbReference type="SAM" id="Coils"/>
    </source>
</evidence>
<keyword evidence="1" id="KW-0175">Coiled coil</keyword>
<reference evidence="2" key="1">
    <citation type="journal article" date="2014" name="Front. Microbiol.">
        <title>High frequency of phylogenetically diverse reductive dehalogenase-homologous genes in deep subseafloor sedimentary metagenomes.</title>
        <authorList>
            <person name="Kawai M."/>
            <person name="Futagami T."/>
            <person name="Toyoda A."/>
            <person name="Takaki Y."/>
            <person name="Nishi S."/>
            <person name="Hori S."/>
            <person name="Arai W."/>
            <person name="Tsubouchi T."/>
            <person name="Morono Y."/>
            <person name="Uchiyama I."/>
            <person name="Ito T."/>
            <person name="Fujiyama A."/>
            <person name="Inagaki F."/>
            <person name="Takami H."/>
        </authorList>
    </citation>
    <scope>NUCLEOTIDE SEQUENCE</scope>
    <source>
        <strain evidence="2">Expedition CK06-06</strain>
    </source>
</reference>
<dbReference type="AlphaFoldDB" id="X1I792"/>
<accession>X1I792</accession>
<proteinExistence type="predicted"/>
<dbReference type="EMBL" id="BARU01037853">
    <property type="protein sequence ID" value="GAH78276.1"/>
    <property type="molecule type" value="Genomic_DNA"/>
</dbReference>
<name>X1I792_9ZZZZ</name>
<sequence length="84" mass="10462">MSEKIWDEKPKPWAVDHYHPVLELCYDKREMDAWLEKLKVEYDKLKEKAEKYDELMRVWVPRGYYSMSKIKEDDIQMYILEEEE</sequence>
<feature type="coiled-coil region" evidence="1">
    <location>
        <begin position="28"/>
        <end position="55"/>
    </location>
</feature>
<protein>
    <submittedName>
        <fullName evidence="2">Uncharacterized protein</fullName>
    </submittedName>
</protein>
<organism evidence="2">
    <name type="scientific">marine sediment metagenome</name>
    <dbReference type="NCBI Taxonomy" id="412755"/>
    <lineage>
        <taxon>unclassified sequences</taxon>
        <taxon>metagenomes</taxon>
        <taxon>ecological metagenomes</taxon>
    </lineage>
</organism>
<evidence type="ECO:0000313" key="2">
    <source>
        <dbReference type="EMBL" id="GAH78276.1"/>
    </source>
</evidence>
<comment type="caution">
    <text evidence="2">The sequence shown here is derived from an EMBL/GenBank/DDBJ whole genome shotgun (WGS) entry which is preliminary data.</text>
</comment>
<gene>
    <name evidence="2" type="ORF">S03H2_58914</name>
</gene>